<protein>
    <submittedName>
        <fullName evidence="1">Uncharacterized protein</fullName>
    </submittedName>
</protein>
<organism evidence="1 2">
    <name type="scientific">Candidatus Ornithocaccomicrobium faecavium</name>
    <dbReference type="NCBI Taxonomy" id="2840890"/>
    <lineage>
        <taxon>Bacteria</taxon>
        <taxon>Bacillati</taxon>
        <taxon>Bacillota</taxon>
        <taxon>Clostridia</taxon>
        <taxon>Candidatus Ornithocaccomicrobium</taxon>
    </lineage>
</organism>
<dbReference type="AlphaFoldDB" id="A0A9D1TCK5"/>
<dbReference type="EMBL" id="DVOT01000051">
    <property type="protein sequence ID" value="HIV26862.1"/>
    <property type="molecule type" value="Genomic_DNA"/>
</dbReference>
<evidence type="ECO:0000313" key="2">
    <source>
        <dbReference type="Proteomes" id="UP000886884"/>
    </source>
</evidence>
<comment type="caution">
    <text evidence="1">The sequence shown here is derived from an EMBL/GenBank/DDBJ whole genome shotgun (WGS) entry which is preliminary data.</text>
</comment>
<name>A0A9D1TCK5_9FIRM</name>
<reference evidence="1" key="1">
    <citation type="submission" date="2020-10" db="EMBL/GenBank/DDBJ databases">
        <authorList>
            <person name="Gilroy R."/>
        </authorList>
    </citation>
    <scope>NUCLEOTIDE SEQUENCE</scope>
    <source>
        <strain evidence="1">CHK183-6373</strain>
    </source>
</reference>
<reference evidence="1" key="2">
    <citation type="journal article" date="2021" name="PeerJ">
        <title>Extensive microbial diversity within the chicken gut microbiome revealed by metagenomics and culture.</title>
        <authorList>
            <person name="Gilroy R."/>
            <person name="Ravi A."/>
            <person name="Getino M."/>
            <person name="Pursley I."/>
            <person name="Horton D.L."/>
            <person name="Alikhan N.F."/>
            <person name="Baker D."/>
            <person name="Gharbi K."/>
            <person name="Hall N."/>
            <person name="Watson M."/>
            <person name="Adriaenssens E.M."/>
            <person name="Foster-Nyarko E."/>
            <person name="Jarju S."/>
            <person name="Secka A."/>
            <person name="Antonio M."/>
            <person name="Oren A."/>
            <person name="Chaudhuri R.R."/>
            <person name="La Ragione R."/>
            <person name="Hildebrand F."/>
            <person name="Pallen M.J."/>
        </authorList>
    </citation>
    <scope>NUCLEOTIDE SEQUENCE</scope>
    <source>
        <strain evidence="1">CHK183-6373</strain>
    </source>
</reference>
<evidence type="ECO:0000313" key="1">
    <source>
        <dbReference type="EMBL" id="HIV26862.1"/>
    </source>
</evidence>
<proteinExistence type="predicted"/>
<accession>A0A9D1TCK5</accession>
<sequence>MLAEICLILEVPLEEMLKGCLIGGNWKDAPQISCEKPDIGRAFQLLLDGKPRKTVDLALALCQTLVHEMEKSPQAECAKRPQS</sequence>
<gene>
    <name evidence="1" type="ORF">IAA64_02750</name>
</gene>
<dbReference type="Proteomes" id="UP000886884">
    <property type="component" value="Unassembled WGS sequence"/>
</dbReference>